<dbReference type="EMBL" id="CAJHIA010000010">
    <property type="protein sequence ID" value="CAD6443390.1"/>
    <property type="molecule type" value="Genomic_DNA"/>
</dbReference>
<dbReference type="OrthoDB" id="3509184at2759"/>
<organism evidence="2 3">
    <name type="scientific">Sclerotinia trifoliorum</name>
    <dbReference type="NCBI Taxonomy" id="28548"/>
    <lineage>
        <taxon>Eukaryota</taxon>
        <taxon>Fungi</taxon>
        <taxon>Dikarya</taxon>
        <taxon>Ascomycota</taxon>
        <taxon>Pezizomycotina</taxon>
        <taxon>Leotiomycetes</taxon>
        <taxon>Helotiales</taxon>
        <taxon>Sclerotiniaceae</taxon>
        <taxon>Sclerotinia</taxon>
    </lineage>
</organism>
<proteinExistence type="predicted"/>
<feature type="compositionally biased region" description="Polar residues" evidence="1">
    <location>
        <begin position="250"/>
        <end position="259"/>
    </location>
</feature>
<feature type="compositionally biased region" description="Basic and acidic residues" evidence="1">
    <location>
        <begin position="199"/>
        <end position="217"/>
    </location>
</feature>
<evidence type="ECO:0000313" key="2">
    <source>
        <dbReference type="EMBL" id="CAD6443390.1"/>
    </source>
</evidence>
<dbReference type="Proteomes" id="UP000624404">
    <property type="component" value="Unassembled WGS sequence"/>
</dbReference>
<feature type="region of interest" description="Disordered" evidence="1">
    <location>
        <begin position="199"/>
        <end position="269"/>
    </location>
</feature>
<accession>A0A8H2VS81</accession>
<comment type="caution">
    <text evidence="2">The sequence shown here is derived from an EMBL/GenBank/DDBJ whole genome shotgun (WGS) entry which is preliminary data.</text>
</comment>
<sequence length="269" mass="31146">MPEENMWTEFCERIDLNFSLHLQVDAPRGHPHLLNIKGYKPKEAKIPENLSLIDVLATIIFDWNSAALHHLLNMENEEFYCDADWEEDSLDDSTLEKPAKFVYIHRLGEYIRVAIVGTNSDSEISYRICNEGKWEMKSAQYRQRSECNEYYITGLPEYLDDCKEVEEEMAQDMAKRFLVEGILADTQFPVYNYMPQAESAKEKSDGWRSNKTKDVRLESSGGSSRVKSSDTLLEEESNVKLTKRKAQVLVPQNSTQERAGSSRKRNRED</sequence>
<gene>
    <name evidence="2" type="ORF">SCLTRI_LOCUS3182</name>
</gene>
<dbReference type="AlphaFoldDB" id="A0A8H2VS81"/>
<evidence type="ECO:0000256" key="1">
    <source>
        <dbReference type="SAM" id="MobiDB-lite"/>
    </source>
</evidence>
<reference evidence="2" key="1">
    <citation type="submission" date="2020-10" db="EMBL/GenBank/DDBJ databases">
        <authorList>
            <person name="Kusch S."/>
        </authorList>
    </citation>
    <scope>NUCLEOTIDE SEQUENCE</scope>
    <source>
        <strain evidence="2">SwB9</strain>
    </source>
</reference>
<evidence type="ECO:0000313" key="3">
    <source>
        <dbReference type="Proteomes" id="UP000624404"/>
    </source>
</evidence>
<protein>
    <submittedName>
        <fullName evidence="2">B0da1405-bc15-449d-8622-d2977aed915c</fullName>
    </submittedName>
</protein>
<name>A0A8H2VS81_9HELO</name>
<keyword evidence="3" id="KW-1185">Reference proteome</keyword>